<organism evidence="1 2">
    <name type="scientific">Ancylobacter dichloromethanicus</name>
    <dbReference type="NCBI Taxonomy" id="518825"/>
    <lineage>
        <taxon>Bacteria</taxon>
        <taxon>Pseudomonadati</taxon>
        <taxon>Pseudomonadota</taxon>
        <taxon>Alphaproteobacteria</taxon>
        <taxon>Hyphomicrobiales</taxon>
        <taxon>Xanthobacteraceae</taxon>
        <taxon>Ancylobacter</taxon>
    </lineage>
</organism>
<accession>A0A9W6JAC7</accession>
<dbReference type="AlphaFoldDB" id="A0A9W6JAC7"/>
<reference evidence="1" key="1">
    <citation type="journal article" date="2014" name="Int. J. Syst. Evol. Microbiol.">
        <title>Complete genome sequence of Corynebacterium casei LMG S-19264T (=DSM 44701T), isolated from a smear-ripened cheese.</title>
        <authorList>
            <consortium name="US DOE Joint Genome Institute (JGI-PGF)"/>
            <person name="Walter F."/>
            <person name="Albersmeier A."/>
            <person name="Kalinowski J."/>
            <person name="Ruckert C."/>
        </authorList>
    </citation>
    <scope>NUCLEOTIDE SEQUENCE</scope>
    <source>
        <strain evidence="1">VKM B-2484</strain>
    </source>
</reference>
<comment type="caution">
    <text evidence="1">The sequence shown here is derived from an EMBL/GenBank/DDBJ whole genome shotgun (WGS) entry which is preliminary data.</text>
</comment>
<gene>
    <name evidence="1" type="ORF">GCM10017643_39780</name>
</gene>
<dbReference type="EMBL" id="BSFJ01000035">
    <property type="protein sequence ID" value="GLK73860.1"/>
    <property type="molecule type" value="Genomic_DNA"/>
</dbReference>
<reference evidence="1" key="2">
    <citation type="submission" date="2023-01" db="EMBL/GenBank/DDBJ databases">
        <authorList>
            <person name="Sun Q."/>
            <person name="Evtushenko L."/>
        </authorList>
    </citation>
    <scope>NUCLEOTIDE SEQUENCE</scope>
    <source>
        <strain evidence="1">VKM B-2484</strain>
    </source>
</reference>
<evidence type="ECO:0000313" key="2">
    <source>
        <dbReference type="Proteomes" id="UP001143370"/>
    </source>
</evidence>
<proteinExistence type="predicted"/>
<keyword evidence="2" id="KW-1185">Reference proteome</keyword>
<evidence type="ECO:0000313" key="1">
    <source>
        <dbReference type="EMBL" id="GLK73860.1"/>
    </source>
</evidence>
<sequence length="72" mass="7833">MAKKVDRRVDGRSIPIKYMSMRTAGTPHAKTRGHAGSPAVESVGTIIDDSNIDPTPIIASILLLYVDDCPRR</sequence>
<dbReference type="Proteomes" id="UP001143370">
    <property type="component" value="Unassembled WGS sequence"/>
</dbReference>
<protein>
    <submittedName>
        <fullName evidence="1">Uncharacterized protein</fullName>
    </submittedName>
</protein>
<name>A0A9W6JAC7_9HYPH</name>